<dbReference type="GO" id="GO:0030246">
    <property type="term" value="F:carbohydrate binding"/>
    <property type="evidence" value="ECO:0007669"/>
    <property type="project" value="InterPro"/>
</dbReference>
<keyword evidence="2" id="KW-0472">Membrane</keyword>
<evidence type="ECO:0000259" key="3">
    <source>
        <dbReference type="Pfam" id="PF19077"/>
    </source>
</evidence>
<reference evidence="4 5" key="1">
    <citation type="journal article" date="2016" name="Nat. Commun.">
        <title>Thousands of microbial genomes shed light on interconnected biogeochemical processes in an aquifer system.</title>
        <authorList>
            <person name="Anantharaman K."/>
            <person name="Brown C.T."/>
            <person name="Hug L.A."/>
            <person name="Sharon I."/>
            <person name="Castelle C.J."/>
            <person name="Probst A.J."/>
            <person name="Thomas B.C."/>
            <person name="Singh A."/>
            <person name="Wilkins M.J."/>
            <person name="Karaoz U."/>
            <person name="Brodie E.L."/>
            <person name="Williams K.H."/>
            <person name="Hubbard S.S."/>
            <person name="Banfield J.F."/>
        </authorList>
    </citation>
    <scope>NUCLEOTIDE SEQUENCE [LARGE SCALE GENOMIC DNA]</scope>
</reference>
<dbReference type="InterPro" id="IPR008965">
    <property type="entry name" value="CBM2/CBM3_carb-bd_dom_sf"/>
</dbReference>
<dbReference type="CDD" id="cd08547">
    <property type="entry name" value="Type_II_cohesin"/>
    <property type="match status" value="1"/>
</dbReference>
<feature type="transmembrane region" description="Helical" evidence="2">
    <location>
        <begin position="352"/>
        <end position="372"/>
    </location>
</feature>
<gene>
    <name evidence="4" type="ORF">A2154_00765</name>
</gene>
<comment type="caution">
    <text evidence="4">The sequence shown here is derived from an EMBL/GenBank/DDBJ whole genome shotgun (WGS) entry which is preliminary data.</text>
</comment>
<dbReference type="AlphaFoldDB" id="A0A1F5Z8E4"/>
<dbReference type="EMBL" id="MFJC01000056">
    <property type="protein sequence ID" value="OGG08645.1"/>
    <property type="molecule type" value="Genomic_DNA"/>
</dbReference>
<dbReference type="Gene3D" id="2.60.40.680">
    <property type="match status" value="1"/>
</dbReference>
<evidence type="ECO:0000313" key="5">
    <source>
        <dbReference type="Proteomes" id="UP000176854"/>
    </source>
</evidence>
<keyword evidence="2" id="KW-1133">Transmembrane helix</keyword>
<sequence length="374" mass="39213">MKKVLLIISAFLLLALIPVGVYYVRQRQELRSRAAPTTVVELEKVGSAPIGVGDTFTVNVRVNTNDNSVLTSRLVLDYDESLVSITPEEITLGPFFPNGTFRDPKIADAGQIDISITGGDTADDMVQGEGVLTTLTFSALSSGTFTLAFDQNFTTIWGLPDENNVIDVYGQLPVTIGGGDQLSPTPTVTLTPSPTGSITPSATGSPSPSHSPTLTPTGTRTPTLTPAGSRTVTPTRTPTPTSSDDDNDTSDSADQVLSILRPTANQSFSTSNPTFSGKANANSTITIVINSNDPITAVVTANASGNWSYTPSQALADGYHTITVTEQTTSGATFTETQSFYISQDGVPETGIITNTILIVAASALFILLGLVML</sequence>
<accession>A0A1F5Z8E4</accession>
<dbReference type="Proteomes" id="UP000176854">
    <property type="component" value="Unassembled WGS sequence"/>
</dbReference>
<organism evidence="4 5">
    <name type="scientific">Candidatus Gottesmanbacteria bacterium RBG_16_43_7</name>
    <dbReference type="NCBI Taxonomy" id="1798373"/>
    <lineage>
        <taxon>Bacteria</taxon>
        <taxon>Candidatus Gottesmaniibacteriota</taxon>
    </lineage>
</organism>
<feature type="region of interest" description="Disordered" evidence="1">
    <location>
        <begin position="178"/>
        <end position="252"/>
    </location>
</feature>
<evidence type="ECO:0000313" key="4">
    <source>
        <dbReference type="EMBL" id="OGG08645.1"/>
    </source>
</evidence>
<proteinExistence type="predicted"/>
<feature type="compositionally biased region" description="Low complexity" evidence="1">
    <location>
        <begin position="182"/>
        <end position="242"/>
    </location>
</feature>
<dbReference type="Gene3D" id="2.60.40.10">
    <property type="entry name" value="Immunoglobulins"/>
    <property type="match status" value="1"/>
</dbReference>
<dbReference type="InterPro" id="IPR044016">
    <property type="entry name" value="Big_13"/>
</dbReference>
<dbReference type="InterPro" id="IPR013783">
    <property type="entry name" value="Ig-like_fold"/>
</dbReference>
<evidence type="ECO:0000256" key="1">
    <source>
        <dbReference type="SAM" id="MobiDB-lite"/>
    </source>
</evidence>
<feature type="domain" description="Bacterial Ig-like" evidence="3">
    <location>
        <begin position="268"/>
        <end position="340"/>
    </location>
</feature>
<dbReference type="SUPFAM" id="SSF49384">
    <property type="entry name" value="Carbohydrate-binding domain"/>
    <property type="match status" value="1"/>
</dbReference>
<protein>
    <recommendedName>
        <fullName evidence="3">Bacterial Ig-like domain-containing protein</fullName>
    </recommendedName>
</protein>
<name>A0A1F5Z8E4_9BACT</name>
<dbReference type="STRING" id="1798373.A2154_00765"/>
<dbReference type="Pfam" id="PF19077">
    <property type="entry name" value="Big_13"/>
    <property type="match status" value="1"/>
</dbReference>
<keyword evidence="2" id="KW-0812">Transmembrane</keyword>
<evidence type="ECO:0000256" key="2">
    <source>
        <dbReference type="SAM" id="Phobius"/>
    </source>
</evidence>